<accession>A0A7U2F453</accession>
<dbReference type="OMA" id="VRISITM"/>
<protein>
    <submittedName>
        <fullName evidence="1">Uncharacterized protein</fullName>
    </submittedName>
</protein>
<evidence type="ECO:0000313" key="2">
    <source>
        <dbReference type="Proteomes" id="UP000663193"/>
    </source>
</evidence>
<dbReference type="Proteomes" id="UP000663193">
    <property type="component" value="Chromosome 6"/>
</dbReference>
<name>A0A7U2F453_PHANO</name>
<gene>
    <name evidence="1" type="ORF">JI435_011700</name>
</gene>
<dbReference type="AlphaFoldDB" id="A0A7U2F453"/>
<proteinExistence type="predicted"/>
<reference evidence="2" key="1">
    <citation type="journal article" date="2021" name="BMC Genomics">
        <title>Chromosome-level genome assembly and manually-curated proteome of model necrotroph Parastagonospora nodorum Sn15 reveals a genome-wide trove of candidate effector homologs, and redundancy of virulence-related functions within an accessory chromosome.</title>
        <authorList>
            <person name="Bertazzoni S."/>
            <person name="Jones D.A.B."/>
            <person name="Phan H.T."/>
            <person name="Tan K.-C."/>
            <person name="Hane J.K."/>
        </authorList>
    </citation>
    <scope>NUCLEOTIDE SEQUENCE [LARGE SCALE GENOMIC DNA]</scope>
    <source>
        <strain evidence="2">SN15 / ATCC MYA-4574 / FGSC 10173)</strain>
    </source>
</reference>
<dbReference type="EMBL" id="CP069028">
    <property type="protein sequence ID" value="QRC96214.1"/>
    <property type="molecule type" value="Genomic_DNA"/>
</dbReference>
<dbReference type="KEGG" id="pno:SNOG_01170"/>
<evidence type="ECO:0000313" key="1">
    <source>
        <dbReference type="EMBL" id="QRC96214.1"/>
    </source>
</evidence>
<sequence>MSSQPTTFRFRDLPREIRDKIYRELLCNFKPRPEEGFMSAEETFEYTQANNGNEAAILRTNKDVYREAYDVMVKTNRFVRLTSARGLPIILLLQSIRVPIVTSDKAKVEQFKGYVLALRIGSTVPPNTPQDDLEISQPCSVMILHRDMGWLCQALSDGDAHRKGFSLVVQISIDVAPALIEPLPIGHVTFLQDFFSETTQATLLAPFRTLLRGLQNIKVQGHVNEDLALAVQDEIKQDRWSDPEKVLADLVAAKENGSSLFKQQNGGDAYLAWADAAVDIDKILASGAWPALVRRGGKHFVSQLAELYFLLRLNLAFIQIANIQENPGMAFYAAIIAEESLNSAARSTKKSHWMEGYKYRPSIQHLAKLRYRFAVLIRLKREPGTADRALMYIDAALQLQPGDASIMKERDSILVWLQSGG</sequence>
<dbReference type="RefSeq" id="XP_001791824.1">
    <property type="nucleotide sequence ID" value="XM_001791772.1"/>
</dbReference>
<dbReference type="VEuPathDB" id="FungiDB:JI435_011700"/>
<dbReference type="OrthoDB" id="5229512at2759"/>
<keyword evidence="2" id="KW-1185">Reference proteome</keyword>
<organism evidence="1 2">
    <name type="scientific">Phaeosphaeria nodorum (strain SN15 / ATCC MYA-4574 / FGSC 10173)</name>
    <name type="common">Glume blotch fungus</name>
    <name type="synonym">Parastagonospora nodorum</name>
    <dbReference type="NCBI Taxonomy" id="321614"/>
    <lineage>
        <taxon>Eukaryota</taxon>
        <taxon>Fungi</taxon>
        <taxon>Dikarya</taxon>
        <taxon>Ascomycota</taxon>
        <taxon>Pezizomycotina</taxon>
        <taxon>Dothideomycetes</taxon>
        <taxon>Pleosporomycetidae</taxon>
        <taxon>Pleosporales</taxon>
        <taxon>Pleosporineae</taxon>
        <taxon>Phaeosphaeriaceae</taxon>
        <taxon>Parastagonospora</taxon>
    </lineage>
</organism>